<sequence length="154" mass="17054">MKARLFTLAVCFLLLLTVATGCAGTPEKRFQIILTDTGETVLSESDIAAYLGDGTLELNQRGIDKWNSFLTHRDIPELAKTLHNREFVIKINDKEICHGKFWSMVSSASVNGVVILDSLLKLDAQNDTLQILSTYPARDPLQPAIGAALEEFFK</sequence>
<evidence type="ECO:0000313" key="2">
    <source>
        <dbReference type="EMBL" id="KTB47771.1"/>
    </source>
</evidence>
<gene>
    <name evidence="2" type="ORF">DEALK_06160</name>
</gene>
<feature type="signal peptide" evidence="1">
    <location>
        <begin position="1"/>
        <end position="23"/>
    </location>
</feature>
<keyword evidence="1" id="KW-0732">Signal</keyword>
<keyword evidence="3" id="KW-1185">Reference proteome</keyword>
<dbReference type="PROSITE" id="PS51257">
    <property type="entry name" value="PROKAR_LIPOPROTEIN"/>
    <property type="match status" value="1"/>
</dbReference>
<name>A0A0W0GGV8_9CHLR</name>
<reference evidence="2 3" key="1">
    <citation type="submission" date="2015-06" db="EMBL/GenBank/DDBJ databases">
        <title>Genome sequence of the organohalide-respiring Dehalogenimonas alkenigignens type strain (IP3-3T).</title>
        <authorList>
            <person name="Key T.A."/>
            <person name="Richmond D.P."/>
            <person name="Bowman K.S."/>
            <person name="Cho Y.-J."/>
            <person name="Chun J."/>
            <person name="da Costa M.S."/>
            <person name="Rainey F.A."/>
            <person name="Moe W.M."/>
        </authorList>
    </citation>
    <scope>NUCLEOTIDE SEQUENCE [LARGE SCALE GENOMIC DNA]</scope>
    <source>
        <strain evidence="2 3">IP3-3</strain>
    </source>
</reference>
<dbReference type="AlphaFoldDB" id="A0A0W0GGV8"/>
<feature type="chain" id="PRO_5006902663" evidence="1">
    <location>
        <begin position="24"/>
        <end position="154"/>
    </location>
</feature>
<dbReference type="EMBL" id="LFDV01000002">
    <property type="protein sequence ID" value="KTB47771.1"/>
    <property type="molecule type" value="Genomic_DNA"/>
</dbReference>
<proteinExistence type="predicted"/>
<evidence type="ECO:0000256" key="1">
    <source>
        <dbReference type="SAM" id="SignalP"/>
    </source>
</evidence>
<comment type="caution">
    <text evidence="2">The sequence shown here is derived from an EMBL/GenBank/DDBJ whole genome shotgun (WGS) entry which is preliminary data.</text>
</comment>
<dbReference type="Proteomes" id="UP000053947">
    <property type="component" value="Unassembled WGS sequence"/>
</dbReference>
<protein>
    <submittedName>
        <fullName evidence="2">Uncharacterized protein</fullName>
    </submittedName>
</protein>
<evidence type="ECO:0000313" key="3">
    <source>
        <dbReference type="Proteomes" id="UP000053947"/>
    </source>
</evidence>
<dbReference type="OrthoDB" id="9977317at2"/>
<dbReference type="RefSeq" id="WP_058438555.1">
    <property type="nucleotide sequence ID" value="NZ_KQ758903.1"/>
</dbReference>
<organism evidence="2 3">
    <name type="scientific">Dehalogenimonas alkenigignens</name>
    <dbReference type="NCBI Taxonomy" id="1217799"/>
    <lineage>
        <taxon>Bacteria</taxon>
        <taxon>Bacillati</taxon>
        <taxon>Chloroflexota</taxon>
        <taxon>Dehalococcoidia</taxon>
        <taxon>Dehalococcoidales</taxon>
        <taxon>Dehalococcoidaceae</taxon>
        <taxon>Dehalogenimonas</taxon>
    </lineage>
</organism>
<dbReference type="STRING" id="1217799.DEALK_06160"/>
<accession>A0A0W0GGV8</accession>